<keyword evidence="1" id="KW-0472">Membrane</keyword>
<organism evidence="4">
    <name type="scientific">Mucochytrium quahogii</name>
    <dbReference type="NCBI Taxonomy" id="96639"/>
    <lineage>
        <taxon>Eukaryota</taxon>
        <taxon>Sar</taxon>
        <taxon>Stramenopiles</taxon>
        <taxon>Bigyra</taxon>
        <taxon>Labyrinthulomycetes</taxon>
        <taxon>Thraustochytrida</taxon>
        <taxon>Thraustochytriidae</taxon>
        <taxon>Mucochytrium</taxon>
    </lineage>
</organism>
<feature type="transmembrane region" description="Helical" evidence="1">
    <location>
        <begin position="29"/>
        <end position="47"/>
    </location>
</feature>
<accession>A0A7S2SNL1</accession>
<keyword evidence="1" id="KW-0812">Transmembrane</keyword>
<dbReference type="Gene3D" id="2.60.120.650">
    <property type="entry name" value="Cupin"/>
    <property type="match status" value="1"/>
</dbReference>
<dbReference type="Pfam" id="PF13621">
    <property type="entry name" value="Cupin_8"/>
    <property type="match status" value="1"/>
</dbReference>
<dbReference type="PANTHER" id="PTHR12461:SF105">
    <property type="entry name" value="HYPOXIA-INDUCIBLE FACTOR 1-ALPHA INHIBITOR"/>
    <property type="match status" value="1"/>
</dbReference>
<evidence type="ECO:0000259" key="2">
    <source>
        <dbReference type="PROSITE" id="PS51184"/>
    </source>
</evidence>
<evidence type="ECO:0000313" key="3">
    <source>
        <dbReference type="EMBL" id="CAD9705166.1"/>
    </source>
</evidence>
<name>A0A7S2SNL1_9STRA</name>
<proteinExistence type="predicted"/>
<evidence type="ECO:0000313" key="4">
    <source>
        <dbReference type="EMBL" id="CAD9705181.1"/>
    </source>
</evidence>
<dbReference type="PANTHER" id="PTHR12461">
    <property type="entry name" value="HYPOXIA-INDUCIBLE FACTOR 1 ALPHA INHIBITOR-RELATED"/>
    <property type="match status" value="1"/>
</dbReference>
<dbReference type="PROSITE" id="PS51184">
    <property type="entry name" value="JMJC"/>
    <property type="match status" value="1"/>
</dbReference>
<protein>
    <recommendedName>
        <fullName evidence="2">JmjC domain-containing protein</fullName>
    </recommendedName>
</protein>
<dbReference type="SMART" id="SM00558">
    <property type="entry name" value="JmjC"/>
    <property type="match status" value="1"/>
</dbReference>
<gene>
    <name evidence="3" type="ORF">QSP1433_LOCUS16119</name>
    <name evidence="4" type="ORF">QSP1433_LOCUS16125</name>
</gene>
<reference evidence="4" key="1">
    <citation type="submission" date="2021-01" db="EMBL/GenBank/DDBJ databases">
        <authorList>
            <person name="Corre E."/>
            <person name="Pelletier E."/>
            <person name="Niang G."/>
            <person name="Scheremetjew M."/>
            <person name="Finn R."/>
            <person name="Kale V."/>
            <person name="Holt S."/>
            <person name="Cochrane G."/>
            <person name="Meng A."/>
            <person name="Brown T."/>
            <person name="Cohen L."/>
        </authorList>
    </citation>
    <scope>NUCLEOTIDE SEQUENCE</scope>
    <source>
        <strain evidence="4">NY070348D</strain>
    </source>
</reference>
<keyword evidence="1" id="KW-1133">Transmembrane helix</keyword>
<dbReference type="SUPFAM" id="SSF51197">
    <property type="entry name" value="Clavaminate synthase-like"/>
    <property type="match status" value="1"/>
</dbReference>
<sequence length="386" mass="44651">MKTDYHRLIHRHGINGKRNAAWTSRRLKYLYAVGVSIFTLVLLFLVYRKHGGEVKRVNGASLEAQYPAYDDGNETEPPRLKPDELPHIAMKDMIDYSGMFEDEDSFRNAPIIRVLPESKTRRYRDIVLQHERYYRAHETRLYVPKLKKDYQITLDEFVEKFRKQGQPVIIPFESLRSMNFTMKPYTISELQTIYPNTMRKSYKYGKAAVSYIDLGPAIASLARDRKLVKGKEGRNFPRKLKFTLNAVKKLDFQRPPLFNNQRTMLGSLWFGSTTATTPNHCDCCDNVAIMVTGTKRWTVAPPSESRIVKPTNCTGGLCWANLENPNRPKNNFEKKMANSYQMFIFDLLPGEMLYLPAGWFHHVENLTPTIMTNYWARGGPAFLADA</sequence>
<dbReference type="AlphaFoldDB" id="A0A7S2SNL1"/>
<dbReference type="EMBL" id="HBHK01025688">
    <property type="protein sequence ID" value="CAD9705181.1"/>
    <property type="molecule type" value="Transcribed_RNA"/>
</dbReference>
<dbReference type="InterPro" id="IPR003347">
    <property type="entry name" value="JmjC_dom"/>
</dbReference>
<dbReference type="InterPro" id="IPR041667">
    <property type="entry name" value="Cupin_8"/>
</dbReference>
<feature type="domain" description="JmjC" evidence="2">
    <location>
        <begin position="225"/>
        <end position="386"/>
    </location>
</feature>
<evidence type="ECO:0000256" key="1">
    <source>
        <dbReference type="SAM" id="Phobius"/>
    </source>
</evidence>
<dbReference type="EMBL" id="HBHK01025675">
    <property type="protein sequence ID" value="CAD9705166.1"/>
    <property type="molecule type" value="Transcribed_RNA"/>
</dbReference>